<comment type="caution">
    <text evidence="6">The sequence shown here is derived from an EMBL/GenBank/DDBJ whole genome shotgun (WGS) entry which is preliminary data.</text>
</comment>
<evidence type="ECO:0000313" key="6">
    <source>
        <dbReference type="EMBL" id="MPN29121.1"/>
    </source>
</evidence>
<dbReference type="GO" id="GO:0009279">
    <property type="term" value="C:cell outer membrane"/>
    <property type="evidence" value="ECO:0007669"/>
    <property type="project" value="UniProtKB-SubCell"/>
</dbReference>
<dbReference type="EMBL" id="VSSQ01079671">
    <property type="protein sequence ID" value="MPN29121.1"/>
    <property type="molecule type" value="Genomic_DNA"/>
</dbReference>
<organism evidence="6">
    <name type="scientific">bioreactor metagenome</name>
    <dbReference type="NCBI Taxonomy" id="1076179"/>
    <lineage>
        <taxon>unclassified sequences</taxon>
        <taxon>metagenomes</taxon>
        <taxon>ecological metagenomes</taxon>
    </lineage>
</organism>
<dbReference type="Gene3D" id="3.30.1330.60">
    <property type="entry name" value="OmpA-like domain"/>
    <property type="match status" value="1"/>
</dbReference>
<dbReference type="InterPro" id="IPR050330">
    <property type="entry name" value="Bact_OuterMem_StrucFunc"/>
</dbReference>
<protein>
    <submittedName>
        <fullName evidence="6">Outer membrane protein A</fullName>
    </submittedName>
</protein>
<comment type="subcellular location">
    <subcellularLocation>
        <location evidence="1">Cell outer membrane</location>
    </subcellularLocation>
</comment>
<dbReference type="InterPro" id="IPR006664">
    <property type="entry name" value="OMP_bac"/>
</dbReference>
<evidence type="ECO:0000256" key="3">
    <source>
        <dbReference type="ARBA" id="ARBA00023237"/>
    </source>
</evidence>
<dbReference type="AlphaFoldDB" id="A0A645GQD6"/>
<dbReference type="PROSITE" id="PS51123">
    <property type="entry name" value="OMPA_2"/>
    <property type="match status" value="1"/>
</dbReference>
<feature type="domain" description="OmpA-like" evidence="5">
    <location>
        <begin position="1"/>
        <end position="114"/>
    </location>
</feature>
<reference evidence="6" key="1">
    <citation type="submission" date="2019-08" db="EMBL/GenBank/DDBJ databases">
        <authorList>
            <person name="Kucharzyk K."/>
            <person name="Murdoch R.W."/>
            <person name="Higgins S."/>
            <person name="Loffler F."/>
        </authorList>
    </citation>
    <scope>NUCLEOTIDE SEQUENCE</scope>
</reference>
<evidence type="ECO:0000256" key="2">
    <source>
        <dbReference type="ARBA" id="ARBA00023136"/>
    </source>
</evidence>
<evidence type="ECO:0000256" key="4">
    <source>
        <dbReference type="SAM" id="MobiDB-lite"/>
    </source>
</evidence>
<evidence type="ECO:0000259" key="5">
    <source>
        <dbReference type="PROSITE" id="PS51123"/>
    </source>
</evidence>
<keyword evidence="3" id="KW-0998">Cell outer membrane</keyword>
<dbReference type="Pfam" id="PF00691">
    <property type="entry name" value="OmpA"/>
    <property type="match status" value="1"/>
</dbReference>
<feature type="region of interest" description="Disordered" evidence="4">
    <location>
        <begin position="86"/>
        <end position="114"/>
    </location>
</feature>
<sequence>MVVKEFPALPPVHFAFDSDKVDTQKYANELNTIVSVLKEFSNTDVVITGYTDHAGTNTYNDGLSLRRAEAVKKYLVGEGINAARLSTSGAGKDSKTSGREALTIKARRAEVKDK</sequence>
<accession>A0A645GQD6</accession>
<dbReference type="InterPro" id="IPR006665">
    <property type="entry name" value="OmpA-like"/>
</dbReference>
<keyword evidence="2" id="KW-0472">Membrane</keyword>
<dbReference type="PANTHER" id="PTHR30329:SF21">
    <property type="entry name" value="LIPOPROTEIN YIAD-RELATED"/>
    <property type="match status" value="1"/>
</dbReference>
<gene>
    <name evidence="6" type="primary">ompA_3</name>
    <name evidence="6" type="ORF">SDC9_176572</name>
</gene>
<dbReference type="InterPro" id="IPR036737">
    <property type="entry name" value="OmpA-like_sf"/>
</dbReference>
<dbReference type="PRINTS" id="PR01021">
    <property type="entry name" value="OMPADOMAIN"/>
</dbReference>
<name>A0A645GQD6_9ZZZZ</name>
<evidence type="ECO:0000256" key="1">
    <source>
        <dbReference type="ARBA" id="ARBA00004442"/>
    </source>
</evidence>
<dbReference type="SUPFAM" id="SSF103088">
    <property type="entry name" value="OmpA-like"/>
    <property type="match status" value="1"/>
</dbReference>
<dbReference type="PANTHER" id="PTHR30329">
    <property type="entry name" value="STATOR ELEMENT OF FLAGELLAR MOTOR COMPLEX"/>
    <property type="match status" value="1"/>
</dbReference>
<proteinExistence type="predicted"/>
<dbReference type="CDD" id="cd07185">
    <property type="entry name" value="OmpA_C-like"/>
    <property type="match status" value="1"/>
</dbReference>